<keyword evidence="2" id="KW-0813">Transport</keyword>
<feature type="transmembrane region" description="Helical" evidence="10">
    <location>
        <begin position="136"/>
        <end position="157"/>
    </location>
</feature>
<comment type="subcellular location">
    <subcellularLocation>
        <location evidence="1">Cell membrane</location>
        <topology evidence="1">Multi-pass membrane protein</topology>
    </subcellularLocation>
</comment>
<feature type="transmembrane region" description="Helical" evidence="10">
    <location>
        <begin position="354"/>
        <end position="378"/>
    </location>
</feature>
<keyword evidence="9 10" id="KW-0472">Membrane</keyword>
<evidence type="ECO:0000256" key="5">
    <source>
        <dbReference type="ARBA" id="ARBA00022692"/>
    </source>
</evidence>
<organism evidence="11 12">
    <name type="scientific">BD1-7 clade bacterium</name>
    <dbReference type="NCBI Taxonomy" id="2029982"/>
    <lineage>
        <taxon>Bacteria</taxon>
        <taxon>Pseudomonadati</taxon>
        <taxon>Pseudomonadota</taxon>
        <taxon>Gammaproteobacteria</taxon>
        <taxon>Cellvibrionales</taxon>
        <taxon>Spongiibacteraceae</taxon>
        <taxon>BD1-7 clade</taxon>
    </lineage>
</organism>
<evidence type="ECO:0000313" key="11">
    <source>
        <dbReference type="EMBL" id="CAA0125870.1"/>
    </source>
</evidence>
<evidence type="ECO:0000256" key="9">
    <source>
        <dbReference type="ARBA" id="ARBA00023136"/>
    </source>
</evidence>
<keyword evidence="7 10" id="KW-1133">Transmembrane helix</keyword>
<dbReference type="GO" id="GO:0015379">
    <property type="term" value="F:potassium:chloride symporter activity"/>
    <property type="evidence" value="ECO:0007669"/>
    <property type="project" value="InterPro"/>
</dbReference>
<dbReference type="GO" id="GO:0005886">
    <property type="term" value="C:plasma membrane"/>
    <property type="evidence" value="ECO:0007669"/>
    <property type="project" value="UniProtKB-SubCell"/>
</dbReference>
<feature type="transmembrane region" description="Helical" evidence="10">
    <location>
        <begin position="85"/>
        <end position="109"/>
    </location>
</feature>
<dbReference type="OrthoDB" id="9810952at2"/>
<feature type="transmembrane region" description="Helical" evidence="10">
    <location>
        <begin position="235"/>
        <end position="256"/>
    </location>
</feature>
<name>A0A5S9QZM2_9GAMM</name>
<dbReference type="PANTHER" id="PTHR32024:SF1">
    <property type="entry name" value="KTR SYSTEM POTASSIUM UPTAKE PROTEIN B"/>
    <property type="match status" value="1"/>
</dbReference>
<dbReference type="Pfam" id="PF02386">
    <property type="entry name" value="TrkH"/>
    <property type="match status" value="1"/>
</dbReference>
<keyword evidence="3" id="KW-1003">Cell membrane</keyword>
<keyword evidence="4" id="KW-0633">Potassium transport</keyword>
<reference evidence="11 12" key="1">
    <citation type="submission" date="2019-11" db="EMBL/GenBank/DDBJ databases">
        <authorList>
            <person name="Holert J."/>
        </authorList>
    </citation>
    <scope>NUCLEOTIDE SEQUENCE [LARGE SCALE GENOMIC DNA]</scope>
    <source>
        <strain evidence="11">SB11_3</strain>
    </source>
</reference>
<evidence type="ECO:0000256" key="10">
    <source>
        <dbReference type="SAM" id="Phobius"/>
    </source>
</evidence>
<dbReference type="InterPro" id="IPR003445">
    <property type="entry name" value="Cat_transpt"/>
</dbReference>
<feature type="transmembrane region" description="Helical" evidence="10">
    <location>
        <begin position="301"/>
        <end position="333"/>
    </location>
</feature>
<evidence type="ECO:0000256" key="8">
    <source>
        <dbReference type="ARBA" id="ARBA00023065"/>
    </source>
</evidence>
<dbReference type="NCBIfam" id="TIGR00933">
    <property type="entry name" value="2a38"/>
    <property type="match status" value="1"/>
</dbReference>
<dbReference type="Proteomes" id="UP000441399">
    <property type="component" value="Unassembled WGS sequence"/>
</dbReference>
<evidence type="ECO:0000256" key="1">
    <source>
        <dbReference type="ARBA" id="ARBA00004651"/>
    </source>
</evidence>
<keyword evidence="5 10" id="KW-0812">Transmembrane</keyword>
<keyword evidence="6" id="KW-0630">Potassium</keyword>
<evidence type="ECO:0000256" key="4">
    <source>
        <dbReference type="ARBA" id="ARBA00022538"/>
    </source>
</evidence>
<gene>
    <name evidence="11" type="primary">ktrB</name>
    <name evidence="11" type="ORF">OPDIPICF_03674</name>
</gene>
<feature type="transmembrane region" description="Helical" evidence="10">
    <location>
        <begin position="26"/>
        <end position="47"/>
    </location>
</feature>
<accession>A0A5S9QZM2</accession>
<feature type="transmembrane region" description="Helical" evidence="10">
    <location>
        <begin position="416"/>
        <end position="435"/>
    </location>
</feature>
<dbReference type="InterPro" id="IPR004772">
    <property type="entry name" value="TrkH"/>
</dbReference>
<keyword evidence="12" id="KW-1185">Reference proteome</keyword>
<feature type="transmembrane region" description="Helical" evidence="10">
    <location>
        <begin position="384"/>
        <end position="404"/>
    </location>
</feature>
<protein>
    <submittedName>
        <fullName evidence="11">Ktr system potassium uptake protein B</fullName>
    </submittedName>
</protein>
<evidence type="ECO:0000256" key="3">
    <source>
        <dbReference type="ARBA" id="ARBA00022475"/>
    </source>
</evidence>
<dbReference type="EMBL" id="CACSIO010000062">
    <property type="protein sequence ID" value="CAA0125870.1"/>
    <property type="molecule type" value="Genomic_DNA"/>
</dbReference>
<evidence type="ECO:0000313" key="12">
    <source>
        <dbReference type="Proteomes" id="UP000441399"/>
    </source>
</evidence>
<proteinExistence type="predicted"/>
<sequence length="452" mass="49253">MAVKRIAPSANSPKSNRKDFFNPPRLLLISFVLILLPASLVLMIPGVTTSPLSFTDALFTATSALTVTGLTTVDTARHFTIWGELFILLMIQIGGLGKVTLSMLILLAFGRRIGLTQRNLLQEELNQNQTTQITKLIKAILLFAFAFELVGAAIMAIEFVPQHGWKNGLYYSIFHSVSAFNNAGFALFDDSLADFQHTPLIPLTIAALFIVGGIGYTVILDVFTHREKRPLQLHTKITLSTTAFLLLFGTMGILIIESDRTGTLAHMDLSTQLLNAFFQAASARTAGFNTVPITSLHHGSLLLMMVLMFIGAGSTSTGGGIKVSTFAVALIATRSFLVGEDKFHAFKRNISSWTVLRAFTVIVVSCFTLALAMLFLMITEDADFSIVMFETISAFSTVGFSTGLTPNLTEFGKITVCFIMFIGRLGPLTLAYLLTTPMRTAVQYPTDDVFTG</sequence>
<evidence type="ECO:0000256" key="6">
    <source>
        <dbReference type="ARBA" id="ARBA00022958"/>
    </source>
</evidence>
<dbReference type="AlphaFoldDB" id="A0A5S9QZM2"/>
<dbReference type="PANTHER" id="PTHR32024">
    <property type="entry name" value="TRK SYSTEM POTASSIUM UPTAKE PROTEIN TRKG-RELATED"/>
    <property type="match status" value="1"/>
</dbReference>
<feature type="transmembrane region" description="Helical" evidence="10">
    <location>
        <begin position="200"/>
        <end position="223"/>
    </location>
</feature>
<evidence type="ECO:0000256" key="2">
    <source>
        <dbReference type="ARBA" id="ARBA00022448"/>
    </source>
</evidence>
<evidence type="ECO:0000256" key="7">
    <source>
        <dbReference type="ARBA" id="ARBA00022989"/>
    </source>
</evidence>
<keyword evidence="8" id="KW-0406">Ion transport</keyword>